<keyword evidence="2" id="KW-1185">Reference proteome</keyword>
<name>A0A4R1NNM6_9RHOB</name>
<organism evidence="1 2">
    <name type="scientific">Shimia isoporae</name>
    <dbReference type="NCBI Taxonomy" id="647720"/>
    <lineage>
        <taxon>Bacteria</taxon>
        <taxon>Pseudomonadati</taxon>
        <taxon>Pseudomonadota</taxon>
        <taxon>Alphaproteobacteria</taxon>
        <taxon>Rhodobacterales</taxon>
        <taxon>Roseobacteraceae</taxon>
    </lineage>
</organism>
<dbReference type="AlphaFoldDB" id="A0A4R1NNM6"/>
<proteinExistence type="predicted"/>
<accession>A0A4R1NNM6</accession>
<dbReference type="EMBL" id="SMGR01000001">
    <property type="protein sequence ID" value="TCL08163.1"/>
    <property type="molecule type" value="Genomic_DNA"/>
</dbReference>
<reference evidence="1 2" key="1">
    <citation type="submission" date="2019-03" db="EMBL/GenBank/DDBJ databases">
        <title>Genomic Encyclopedia of Archaeal and Bacterial Type Strains, Phase II (KMG-II): from individual species to whole genera.</title>
        <authorList>
            <person name="Goeker M."/>
        </authorList>
    </citation>
    <scope>NUCLEOTIDE SEQUENCE [LARGE SCALE GENOMIC DNA]</scope>
    <source>
        <strain evidence="1 2">DSM 26433</strain>
    </source>
</reference>
<evidence type="ECO:0000313" key="2">
    <source>
        <dbReference type="Proteomes" id="UP000295673"/>
    </source>
</evidence>
<protein>
    <submittedName>
        <fullName evidence="1">Uncharacterized protein</fullName>
    </submittedName>
</protein>
<gene>
    <name evidence="1" type="ORF">BXY66_0196</name>
</gene>
<sequence>MHHRRRNRNSVVPVWTIPEGKSHILPTREAVAAMPASRFVHQYTPAAELISFLEKCRSQRASFMRTHCLSIQNNGRGRLGLNASR</sequence>
<evidence type="ECO:0000313" key="1">
    <source>
        <dbReference type="EMBL" id="TCL08163.1"/>
    </source>
</evidence>
<comment type="caution">
    <text evidence="1">The sequence shown here is derived from an EMBL/GenBank/DDBJ whole genome shotgun (WGS) entry which is preliminary data.</text>
</comment>
<dbReference type="Proteomes" id="UP000295673">
    <property type="component" value="Unassembled WGS sequence"/>
</dbReference>